<dbReference type="Pfam" id="PF00512">
    <property type="entry name" value="HisKA"/>
    <property type="match status" value="1"/>
</dbReference>
<name>A0ABN6IRM6_9CLOT</name>
<dbReference type="SMART" id="SM00304">
    <property type="entry name" value="HAMP"/>
    <property type="match status" value="1"/>
</dbReference>
<evidence type="ECO:0000256" key="10">
    <source>
        <dbReference type="ARBA" id="ARBA00023136"/>
    </source>
</evidence>
<keyword evidence="4" id="KW-0597">Phosphoprotein</keyword>
<dbReference type="InterPro" id="IPR003661">
    <property type="entry name" value="HisK_dim/P_dom"/>
</dbReference>
<keyword evidence="7 14" id="KW-0418">Kinase</keyword>
<dbReference type="EC" id="2.7.13.3" evidence="3"/>
<keyword evidence="6 11" id="KW-0812">Transmembrane</keyword>
<dbReference type="CDD" id="cd06225">
    <property type="entry name" value="HAMP"/>
    <property type="match status" value="1"/>
</dbReference>
<comment type="subcellular location">
    <subcellularLocation>
        <location evidence="2">Membrane</location>
        <topology evidence="2">Multi-pass membrane protein</topology>
    </subcellularLocation>
</comment>
<protein>
    <recommendedName>
        <fullName evidence="3">histidine kinase</fullName>
        <ecNumber evidence="3">2.7.13.3</ecNumber>
    </recommendedName>
</protein>
<dbReference type="Gene3D" id="3.30.565.10">
    <property type="entry name" value="Histidine kinase-like ATPase, C-terminal domain"/>
    <property type="match status" value="1"/>
</dbReference>
<dbReference type="InterPro" id="IPR036097">
    <property type="entry name" value="HisK_dim/P_sf"/>
</dbReference>
<keyword evidence="5" id="KW-0808">Transferase</keyword>
<dbReference type="InterPro" id="IPR004358">
    <property type="entry name" value="Sig_transdc_His_kin-like_C"/>
</dbReference>
<dbReference type="SUPFAM" id="SSF47384">
    <property type="entry name" value="Homodimeric domain of signal transducing histidine kinase"/>
    <property type="match status" value="1"/>
</dbReference>
<organism evidence="14 15">
    <name type="scientific">Clostridium gelidum</name>
    <dbReference type="NCBI Taxonomy" id="704125"/>
    <lineage>
        <taxon>Bacteria</taxon>
        <taxon>Bacillati</taxon>
        <taxon>Bacillota</taxon>
        <taxon>Clostridia</taxon>
        <taxon>Eubacteriales</taxon>
        <taxon>Clostridiaceae</taxon>
        <taxon>Clostridium</taxon>
    </lineage>
</organism>
<evidence type="ECO:0000256" key="6">
    <source>
        <dbReference type="ARBA" id="ARBA00022692"/>
    </source>
</evidence>
<dbReference type="GO" id="GO:0016301">
    <property type="term" value="F:kinase activity"/>
    <property type="evidence" value="ECO:0007669"/>
    <property type="project" value="UniProtKB-KW"/>
</dbReference>
<keyword evidence="8 11" id="KW-1133">Transmembrane helix</keyword>
<dbReference type="Pfam" id="PF02518">
    <property type="entry name" value="HATPase_c"/>
    <property type="match status" value="1"/>
</dbReference>
<dbReference type="Proteomes" id="UP000824633">
    <property type="component" value="Chromosome"/>
</dbReference>
<dbReference type="SUPFAM" id="SSF158472">
    <property type="entry name" value="HAMP domain-like"/>
    <property type="match status" value="1"/>
</dbReference>
<dbReference type="RefSeq" id="WP_224036282.1">
    <property type="nucleotide sequence ID" value="NZ_AP024849.1"/>
</dbReference>
<dbReference type="PANTHER" id="PTHR45528">
    <property type="entry name" value="SENSOR HISTIDINE KINASE CPXA"/>
    <property type="match status" value="1"/>
</dbReference>
<keyword evidence="15" id="KW-1185">Reference proteome</keyword>
<dbReference type="Gene3D" id="6.10.340.10">
    <property type="match status" value="1"/>
</dbReference>
<feature type="domain" description="HAMP" evidence="13">
    <location>
        <begin position="187"/>
        <end position="239"/>
    </location>
</feature>
<evidence type="ECO:0000256" key="1">
    <source>
        <dbReference type="ARBA" id="ARBA00000085"/>
    </source>
</evidence>
<dbReference type="PANTHER" id="PTHR45528:SF8">
    <property type="entry name" value="HISTIDINE KINASE"/>
    <property type="match status" value="1"/>
</dbReference>
<accession>A0ABN6IRM6</accession>
<evidence type="ECO:0000256" key="8">
    <source>
        <dbReference type="ARBA" id="ARBA00022989"/>
    </source>
</evidence>
<keyword evidence="9" id="KW-0902">Two-component regulatory system</keyword>
<dbReference type="Gene3D" id="1.10.287.130">
    <property type="match status" value="1"/>
</dbReference>
<dbReference type="Pfam" id="PF00672">
    <property type="entry name" value="HAMP"/>
    <property type="match status" value="1"/>
</dbReference>
<dbReference type="CDD" id="cd00082">
    <property type="entry name" value="HisKA"/>
    <property type="match status" value="1"/>
</dbReference>
<evidence type="ECO:0000256" key="4">
    <source>
        <dbReference type="ARBA" id="ARBA00022553"/>
    </source>
</evidence>
<gene>
    <name evidence="14" type="ORF">psyc5s11_06810</name>
</gene>
<dbReference type="InterPro" id="IPR003660">
    <property type="entry name" value="HAMP_dom"/>
</dbReference>
<dbReference type="InterPro" id="IPR005467">
    <property type="entry name" value="His_kinase_dom"/>
</dbReference>
<evidence type="ECO:0000313" key="15">
    <source>
        <dbReference type="Proteomes" id="UP000824633"/>
    </source>
</evidence>
<evidence type="ECO:0000313" key="14">
    <source>
        <dbReference type="EMBL" id="BCZ44614.1"/>
    </source>
</evidence>
<dbReference type="SUPFAM" id="SSF55874">
    <property type="entry name" value="ATPase domain of HSP90 chaperone/DNA topoisomerase II/histidine kinase"/>
    <property type="match status" value="1"/>
</dbReference>
<reference evidence="15" key="1">
    <citation type="submission" date="2021-07" db="EMBL/GenBank/DDBJ databases">
        <title>Complete genome sequencing of a Clostridium isolate.</title>
        <authorList>
            <person name="Ueki A."/>
            <person name="Tonouchi A."/>
        </authorList>
    </citation>
    <scope>NUCLEOTIDE SEQUENCE [LARGE SCALE GENOMIC DNA]</scope>
    <source>
        <strain evidence="15">C5S11</strain>
    </source>
</reference>
<dbReference type="PRINTS" id="PR00344">
    <property type="entry name" value="BCTRLSENSOR"/>
</dbReference>
<evidence type="ECO:0000259" key="12">
    <source>
        <dbReference type="PROSITE" id="PS50109"/>
    </source>
</evidence>
<dbReference type="SMART" id="SM00387">
    <property type="entry name" value="HATPase_c"/>
    <property type="match status" value="1"/>
</dbReference>
<dbReference type="InterPro" id="IPR050398">
    <property type="entry name" value="HssS/ArlS-like"/>
</dbReference>
<dbReference type="PROSITE" id="PS50109">
    <property type="entry name" value="HIS_KIN"/>
    <property type="match status" value="1"/>
</dbReference>
<evidence type="ECO:0000256" key="2">
    <source>
        <dbReference type="ARBA" id="ARBA00004141"/>
    </source>
</evidence>
<keyword evidence="10 11" id="KW-0472">Membrane</keyword>
<feature type="domain" description="Histidine kinase" evidence="12">
    <location>
        <begin position="254"/>
        <end position="475"/>
    </location>
</feature>
<sequence>MKNVTFKKQFIISILAVLGLSIFFTLFGIFTDLILTYNHLILPANYYEASIQDIEKYINENNVKILSKDYQNEFESIIPINGIEYQVVDSDGEFLYGHFDKLIVKTPVELKAVPGIEKSQSPTIIANIPVISNNKTEGMVILKYCLETSAKNPKFNWLVRVFEGFIFISPLVYITIFTVIFSVSLNNRLKVPLNQLMQGAEKIKNKDLEFKIDYSSNDELGMLCRSFEEMRVELKKSLKQQWEMEQQRKEMVGAIAHDLKTPITIIKGHVEGLIDSKKLDEDKVYRYLGLIDKNADRMTRLIEKMNILTKIEKPDFNLQLEKCNIIKYINEKNLDYITLAENKKINFQYTIKDERTENNLIKIDCYALSEILDNLISNSIRFTPKGGNISFDFNISEEKMTFFISDTGCGFSKKDIANVFEKFYQGDESRSKEKGHSGLGLYIVNVLVNKFNGNIEVKNNEKGGAMVKIEVCMDNYRIDTKGYI</sequence>
<dbReference type="InterPro" id="IPR003594">
    <property type="entry name" value="HATPase_dom"/>
</dbReference>
<dbReference type="PROSITE" id="PS50885">
    <property type="entry name" value="HAMP"/>
    <property type="match status" value="1"/>
</dbReference>
<evidence type="ECO:0000259" key="13">
    <source>
        <dbReference type="PROSITE" id="PS50885"/>
    </source>
</evidence>
<dbReference type="EMBL" id="AP024849">
    <property type="protein sequence ID" value="BCZ44614.1"/>
    <property type="molecule type" value="Genomic_DNA"/>
</dbReference>
<proteinExistence type="predicted"/>
<comment type="catalytic activity">
    <reaction evidence="1">
        <text>ATP + protein L-histidine = ADP + protein N-phospho-L-histidine.</text>
        <dbReference type="EC" id="2.7.13.3"/>
    </reaction>
</comment>
<evidence type="ECO:0000256" key="11">
    <source>
        <dbReference type="SAM" id="Phobius"/>
    </source>
</evidence>
<evidence type="ECO:0000256" key="3">
    <source>
        <dbReference type="ARBA" id="ARBA00012438"/>
    </source>
</evidence>
<evidence type="ECO:0000256" key="5">
    <source>
        <dbReference type="ARBA" id="ARBA00022679"/>
    </source>
</evidence>
<evidence type="ECO:0000256" key="7">
    <source>
        <dbReference type="ARBA" id="ARBA00022777"/>
    </source>
</evidence>
<evidence type="ECO:0000256" key="9">
    <source>
        <dbReference type="ARBA" id="ARBA00023012"/>
    </source>
</evidence>
<feature type="transmembrane region" description="Helical" evidence="11">
    <location>
        <begin position="164"/>
        <end position="185"/>
    </location>
</feature>
<dbReference type="SMART" id="SM00388">
    <property type="entry name" value="HisKA"/>
    <property type="match status" value="1"/>
</dbReference>
<feature type="transmembrane region" description="Helical" evidence="11">
    <location>
        <begin position="12"/>
        <end position="37"/>
    </location>
</feature>
<dbReference type="InterPro" id="IPR036890">
    <property type="entry name" value="HATPase_C_sf"/>
</dbReference>